<feature type="domain" description="Thioesterase" evidence="3">
    <location>
        <begin position="59"/>
        <end position="131"/>
    </location>
</feature>
<accession>A0ABS3TJG3</accession>
<dbReference type="InterPro" id="IPR039298">
    <property type="entry name" value="ACOT13"/>
</dbReference>
<gene>
    <name evidence="4" type="ORF">JFY56_01035</name>
</gene>
<proteinExistence type="inferred from homology"/>
<dbReference type="InterPro" id="IPR006683">
    <property type="entry name" value="Thioestr_dom"/>
</dbReference>
<sequence>MSAVELTPVSTVAEDNPPPGFEPMVRASGFVRQCTGMYRDTERGILGARIRQQHLNPLNIAHGGFLATLIDTAFGWAVIQATGSERPMATVSLTIDYLSPARPGDWIEAHVEVHKAGRTLSHASLSVMEGDRLIARGKAIFISSSSSGL</sequence>
<dbReference type="SUPFAM" id="SSF54637">
    <property type="entry name" value="Thioesterase/thiol ester dehydrase-isomerase"/>
    <property type="match status" value="1"/>
</dbReference>
<protein>
    <submittedName>
        <fullName evidence="4">PaaI family thioesterase</fullName>
    </submittedName>
</protein>
<dbReference type="Pfam" id="PF03061">
    <property type="entry name" value="4HBT"/>
    <property type="match status" value="1"/>
</dbReference>
<dbReference type="RefSeq" id="WP_208311632.1">
    <property type="nucleotide sequence ID" value="NZ_JAELYA010000001.1"/>
</dbReference>
<dbReference type="InterPro" id="IPR003736">
    <property type="entry name" value="PAAI_dom"/>
</dbReference>
<evidence type="ECO:0000313" key="4">
    <source>
        <dbReference type="EMBL" id="MBO3273804.1"/>
    </source>
</evidence>
<comment type="similarity">
    <text evidence="1">Belongs to the thioesterase PaaI family.</text>
</comment>
<comment type="caution">
    <text evidence="4">The sequence shown here is derived from an EMBL/GenBank/DDBJ whole genome shotgun (WGS) entry which is preliminary data.</text>
</comment>
<organism evidence="4 5">
    <name type="scientific">Pseudomonas schmalbachii</name>
    <dbReference type="NCBI Taxonomy" id="2816993"/>
    <lineage>
        <taxon>Bacteria</taxon>
        <taxon>Pseudomonadati</taxon>
        <taxon>Pseudomonadota</taxon>
        <taxon>Gammaproteobacteria</taxon>
        <taxon>Pseudomonadales</taxon>
        <taxon>Pseudomonadaceae</taxon>
        <taxon>Pseudomonas</taxon>
    </lineage>
</organism>
<evidence type="ECO:0000256" key="1">
    <source>
        <dbReference type="ARBA" id="ARBA00008324"/>
    </source>
</evidence>
<reference evidence="4 5" key="1">
    <citation type="submission" date="2020-12" db="EMBL/GenBank/DDBJ databases">
        <title>Pseudomonas schmalbachii sp. nov. isolated from millipede gut.</title>
        <authorList>
            <person name="Shelomi M."/>
        </authorList>
    </citation>
    <scope>NUCLEOTIDE SEQUENCE [LARGE SCALE GENOMIC DNA]</scope>
    <source>
        <strain evidence="4 5">Milli4</strain>
    </source>
</reference>
<name>A0ABS3TJG3_9PSED</name>
<dbReference type="NCBIfam" id="TIGR00369">
    <property type="entry name" value="unchar_dom_1"/>
    <property type="match status" value="1"/>
</dbReference>
<evidence type="ECO:0000256" key="2">
    <source>
        <dbReference type="ARBA" id="ARBA00022801"/>
    </source>
</evidence>
<keyword evidence="5" id="KW-1185">Reference proteome</keyword>
<dbReference type="PANTHER" id="PTHR21660:SF1">
    <property type="entry name" value="ACYL-COENZYME A THIOESTERASE 13"/>
    <property type="match status" value="1"/>
</dbReference>
<dbReference type="CDD" id="cd03443">
    <property type="entry name" value="PaaI_thioesterase"/>
    <property type="match status" value="1"/>
</dbReference>
<dbReference type="EMBL" id="JAELYA010000001">
    <property type="protein sequence ID" value="MBO3273804.1"/>
    <property type="molecule type" value="Genomic_DNA"/>
</dbReference>
<dbReference type="Gene3D" id="3.10.129.10">
    <property type="entry name" value="Hotdog Thioesterase"/>
    <property type="match status" value="1"/>
</dbReference>
<keyword evidence="2" id="KW-0378">Hydrolase</keyword>
<dbReference type="Proteomes" id="UP000669060">
    <property type="component" value="Unassembled WGS sequence"/>
</dbReference>
<dbReference type="InterPro" id="IPR029069">
    <property type="entry name" value="HotDog_dom_sf"/>
</dbReference>
<evidence type="ECO:0000259" key="3">
    <source>
        <dbReference type="Pfam" id="PF03061"/>
    </source>
</evidence>
<dbReference type="PANTHER" id="PTHR21660">
    <property type="entry name" value="THIOESTERASE SUPERFAMILY MEMBER-RELATED"/>
    <property type="match status" value="1"/>
</dbReference>
<evidence type="ECO:0000313" key="5">
    <source>
        <dbReference type="Proteomes" id="UP000669060"/>
    </source>
</evidence>